<dbReference type="AlphaFoldDB" id="I4GSC7"/>
<protein>
    <recommendedName>
        <fullName evidence="2">vWA-MoxR associated protein N-terminal HTH domain-containing protein</fullName>
    </recommendedName>
</protein>
<feature type="domain" description="vWA-MoxR associated protein N-terminal HTH" evidence="2">
    <location>
        <begin position="1"/>
        <end position="83"/>
    </location>
</feature>
<evidence type="ECO:0000259" key="2">
    <source>
        <dbReference type="Pfam" id="PF26355"/>
    </source>
</evidence>
<evidence type="ECO:0000256" key="1">
    <source>
        <dbReference type="SAM" id="MobiDB-lite"/>
    </source>
</evidence>
<dbReference type="Proteomes" id="UP000003273">
    <property type="component" value="Unassembled WGS sequence"/>
</dbReference>
<dbReference type="Pfam" id="PF14516">
    <property type="entry name" value="AAA_35"/>
    <property type="match status" value="1"/>
</dbReference>
<evidence type="ECO:0000313" key="4">
    <source>
        <dbReference type="Proteomes" id="UP000003273"/>
    </source>
</evidence>
<reference evidence="3 4" key="1">
    <citation type="submission" date="2012-04" db="EMBL/GenBank/DDBJ databases">
        <authorList>
            <person name="Genoscope - CEA"/>
        </authorList>
    </citation>
    <scope>NUCLEOTIDE SEQUENCE [LARGE SCALE GENOMIC DNA]</scope>
    <source>
        <strain evidence="3 4">9806</strain>
    </source>
</reference>
<proteinExistence type="predicted"/>
<feature type="compositionally biased region" description="Basic and acidic residues" evidence="1">
    <location>
        <begin position="92"/>
        <end position="107"/>
    </location>
</feature>
<sequence>MKFEEIQEILNRQLLKLENRCLNDTEQLLLRGLWQKKSYQEIAQENGYSSSYLANVVAPELYYRVSQLIGEPINKKNCLSRIQSHFTNSKSPQDHSREYPQNERPEYPDAPVPYNSPYYLKQTNFEAKIIEEIYRYGALVRIKSPKKWGKTSLLLTILEAC</sequence>
<accession>I4GSC7</accession>
<dbReference type="InterPro" id="IPR058651">
    <property type="entry name" value="HTH_VMAP-M9"/>
</dbReference>
<comment type="caution">
    <text evidence="3">The sequence shown here is derived from an EMBL/GenBank/DDBJ whole genome shotgun (WGS) entry which is preliminary data.</text>
</comment>
<evidence type="ECO:0000313" key="3">
    <source>
        <dbReference type="EMBL" id="CCI12701.1"/>
    </source>
</evidence>
<gene>
    <name evidence="3" type="ORF">MICAE_1480018</name>
</gene>
<feature type="region of interest" description="Disordered" evidence="1">
    <location>
        <begin position="86"/>
        <end position="113"/>
    </location>
</feature>
<dbReference type="EMBL" id="CAIL01000055">
    <property type="protein sequence ID" value="CCI12701.1"/>
    <property type="molecule type" value="Genomic_DNA"/>
</dbReference>
<name>I4GSC7_MICAE</name>
<organism evidence="3 4">
    <name type="scientific">Microcystis aeruginosa PCC 9806</name>
    <dbReference type="NCBI Taxonomy" id="1160282"/>
    <lineage>
        <taxon>Bacteria</taxon>
        <taxon>Bacillati</taxon>
        <taxon>Cyanobacteriota</taxon>
        <taxon>Cyanophyceae</taxon>
        <taxon>Oscillatoriophycideae</taxon>
        <taxon>Chroococcales</taxon>
        <taxon>Microcystaceae</taxon>
        <taxon>Microcystis</taxon>
    </lineage>
</organism>
<dbReference type="Pfam" id="PF26355">
    <property type="entry name" value="HTH_VMAP-M9"/>
    <property type="match status" value="1"/>
</dbReference>
<dbReference type="HOGENOM" id="CLU_1641773_0_0_3"/>